<evidence type="ECO:0000313" key="3">
    <source>
        <dbReference type="Proteomes" id="UP000181941"/>
    </source>
</evidence>
<evidence type="ECO:0008006" key="4">
    <source>
        <dbReference type="Google" id="ProtNLM"/>
    </source>
</evidence>
<name>A0A1J4U9A3_9BACT</name>
<dbReference type="EMBL" id="MNVC01000033">
    <property type="protein sequence ID" value="OIO18815.1"/>
    <property type="molecule type" value="Genomic_DNA"/>
</dbReference>
<feature type="transmembrane region" description="Helical" evidence="1">
    <location>
        <begin position="23"/>
        <end position="46"/>
    </location>
</feature>
<feature type="transmembrane region" description="Helical" evidence="1">
    <location>
        <begin position="141"/>
        <end position="167"/>
    </location>
</feature>
<evidence type="ECO:0000313" key="2">
    <source>
        <dbReference type="EMBL" id="OIO18815.1"/>
    </source>
</evidence>
<accession>A0A1J4U9A3</accession>
<protein>
    <recommendedName>
        <fullName evidence="4">Glycerophosphoryl diester phosphodiesterase membrane domain-containing protein</fullName>
    </recommendedName>
</protein>
<feature type="transmembrane region" description="Helical" evidence="1">
    <location>
        <begin position="229"/>
        <end position="256"/>
    </location>
</feature>
<gene>
    <name evidence="2" type="ORF">AUJ23_02960</name>
</gene>
<sequence length="328" mass="38144">MKEPNYREALNKGWHLAWHHKSLWVFGLFAAFLGQMGIFEYLVQAVVGANKLQAPSSFVYIFQIFRRFNLADFVGLFHTSSDKIIWLIWLIIIILGAVVMLTFVSVVSQGTIVHNTAKSIGGLHLKLVDVEKSWHESRYHFWSLFGLNLIRKVLTIFFVSFVAWGMWNASLEPRANDMFLFIFIFLLATIIGMVLYLWLIYAVGYVIVEEKKFVEAMKLAWRLFTRHWFVSLEIGFIFIILNIFLVLLIFVGMYILFLPSLFLWTMLALTGNTLFYVLGVLIGFVLFSLYLMLLGSIFVVFSTSTWTYLFMKMHKHGLRSHLVSLFHS</sequence>
<keyword evidence="1" id="KW-0812">Transmembrane</keyword>
<dbReference type="Proteomes" id="UP000181941">
    <property type="component" value="Unassembled WGS sequence"/>
</dbReference>
<feature type="transmembrane region" description="Helical" evidence="1">
    <location>
        <begin position="179"/>
        <end position="208"/>
    </location>
</feature>
<keyword evidence="1" id="KW-1133">Transmembrane helix</keyword>
<evidence type="ECO:0000256" key="1">
    <source>
        <dbReference type="SAM" id="Phobius"/>
    </source>
</evidence>
<keyword evidence="1" id="KW-0472">Membrane</keyword>
<feature type="transmembrane region" description="Helical" evidence="1">
    <location>
        <begin position="276"/>
        <end position="309"/>
    </location>
</feature>
<dbReference type="AlphaFoldDB" id="A0A1J4U9A3"/>
<feature type="transmembrane region" description="Helical" evidence="1">
    <location>
        <begin position="84"/>
        <end position="108"/>
    </location>
</feature>
<organism evidence="2 3">
    <name type="scientific">Candidatus Magasanikbacteria bacterium CG1_02_32_51</name>
    <dbReference type="NCBI Taxonomy" id="1805238"/>
    <lineage>
        <taxon>Bacteria</taxon>
        <taxon>Candidatus Magasanikiibacteriota</taxon>
    </lineage>
</organism>
<comment type="caution">
    <text evidence="2">The sequence shown here is derived from an EMBL/GenBank/DDBJ whole genome shotgun (WGS) entry which is preliminary data.</text>
</comment>
<proteinExistence type="predicted"/>
<reference evidence="2 3" key="1">
    <citation type="journal article" date="2016" name="Environ. Microbiol.">
        <title>Genomic resolution of a cold subsurface aquifer community provides metabolic insights for novel microbes adapted to high CO concentrations.</title>
        <authorList>
            <person name="Probst A.J."/>
            <person name="Castelle C.J."/>
            <person name="Singh A."/>
            <person name="Brown C.T."/>
            <person name="Anantharaman K."/>
            <person name="Sharon I."/>
            <person name="Hug L.A."/>
            <person name="Burstein D."/>
            <person name="Emerson J.B."/>
            <person name="Thomas B.C."/>
            <person name="Banfield J.F."/>
        </authorList>
    </citation>
    <scope>NUCLEOTIDE SEQUENCE [LARGE SCALE GENOMIC DNA]</scope>
    <source>
        <strain evidence="2">CG1_02_32_51</strain>
    </source>
</reference>